<sequence length="92" mass="10934">MFWIQATKLYCFVHKVPVCGECICFPEHQICVVTIYTPFTPCYFSVYVLILCVILRFCNMWKHLAVLYMFPIGNCSFTNLFIFFYKNASFQQ</sequence>
<keyword evidence="1" id="KW-1133">Transmembrane helix</keyword>
<gene>
    <name evidence="3" type="ORF">HUJ06_022801</name>
</gene>
<dbReference type="PANTHER" id="PTHR12981:SF0">
    <property type="entry name" value="ZINC FINGER PROTEIN-LIKE 1"/>
    <property type="match status" value="1"/>
</dbReference>
<evidence type="ECO:0000313" key="3">
    <source>
        <dbReference type="EMBL" id="DAD21338.1"/>
    </source>
</evidence>
<feature type="domain" description="ZFPL1-like B-box zinc-binding" evidence="2">
    <location>
        <begin position="5"/>
        <end position="37"/>
    </location>
</feature>
<accession>A0A822XV66</accession>
<keyword evidence="1" id="KW-0812">Transmembrane</keyword>
<proteinExistence type="predicted"/>
<evidence type="ECO:0000256" key="1">
    <source>
        <dbReference type="SAM" id="Phobius"/>
    </source>
</evidence>
<evidence type="ECO:0000313" key="4">
    <source>
        <dbReference type="Proteomes" id="UP000607653"/>
    </source>
</evidence>
<dbReference type="GO" id="GO:0008270">
    <property type="term" value="F:zinc ion binding"/>
    <property type="evidence" value="ECO:0007669"/>
    <property type="project" value="UniProtKB-KW"/>
</dbReference>
<dbReference type="PANTHER" id="PTHR12981">
    <property type="entry name" value="ZINC FINGER PROTEIN-LIKE 1"/>
    <property type="match status" value="1"/>
</dbReference>
<dbReference type="Proteomes" id="UP000607653">
    <property type="component" value="Unassembled WGS sequence"/>
</dbReference>
<dbReference type="Pfam" id="PF25993">
    <property type="entry name" value="zf-B_box_ZFPL1"/>
    <property type="match status" value="1"/>
</dbReference>
<reference evidence="3 4" key="1">
    <citation type="journal article" date="2020" name="Mol. Biol. Evol.">
        <title>Distinct Expression and Methylation Patterns for Genes with Different Fates following a Single Whole-Genome Duplication in Flowering Plants.</title>
        <authorList>
            <person name="Shi T."/>
            <person name="Rahmani R.S."/>
            <person name="Gugger P.F."/>
            <person name="Wang M."/>
            <person name="Li H."/>
            <person name="Zhang Y."/>
            <person name="Li Z."/>
            <person name="Wang Q."/>
            <person name="Van de Peer Y."/>
            <person name="Marchal K."/>
            <person name="Chen J."/>
        </authorList>
    </citation>
    <scope>NUCLEOTIDE SEQUENCE [LARGE SCALE GENOMIC DNA]</scope>
    <source>
        <tissue evidence="3">Leaf</tissue>
    </source>
</reference>
<feature type="transmembrane region" description="Helical" evidence="1">
    <location>
        <begin position="65"/>
        <end position="85"/>
    </location>
</feature>
<dbReference type="AlphaFoldDB" id="A0A822XV66"/>
<dbReference type="EMBL" id="DUZY01000001">
    <property type="protein sequence ID" value="DAD21338.1"/>
    <property type="molecule type" value="Genomic_DNA"/>
</dbReference>
<dbReference type="GO" id="GO:0016020">
    <property type="term" value="C:membrane"/>
    <property type="evidence" value="ECO:0007669"/>
    <property type="project" value="UniProtKB-SubCell"/>
</dbReference>
<comment type="caution">
    <text evidence="3">The sequence shown here is derived from an EMBL/GenBank/DDBJ whole genome shotgun (WGS) entry which is preliminary data.</text>
</comment>
<keyword evidence="1" id="KW-0472">Membrane</keyword>
<feature type="transmembrane region" description="Helical" evidence="1">
    <location>
        <begin position="35"/>
        <end position="58"/>
    </location>
</feature>
<organism evidence="3 4">
    <name type="scientific">Nelumbo nucifera</name>
    <name type="common">Sacred lotus</name>
    <dbReference type="NCBI Taxonomy" id="4432"/>
    <lineage>
        <taxon>Eukaryota</taxon>
        <taxon>Viridiplantae</taxon>
        <taxon>Streptophyta</taxon>
        <taxon>Embryophyta</taxon>
        <taxon>Tracheophyta</taxon>
        <taxon>Spermatophyta</taxon>
        <taxon>Magnoliopsida</taxon>
        <taxon>Proteales</taxon>
        <taxon>Nelumbonaceae</taxon>
        <taxon>Nelumbo</taxon>
    </lineage>
</organism>
<dbReference type="InterPro" id="IPR039043">
    <property type="entry name" value="ZFPL1"/>
</dbReference>
<dbReference type="InterPro" id="IPR058731">
    <property type="entry name" value="Znf-B_box_ZFPL1-like"/>
</dbReference>
<name>A0A822XV66_NELNU</name>
<keyword evidence="4" id="KW-1185">Reference proteome</keyword>
<evidence type="ECO:0000259" key="2">
    <source>
        <dbReference type="Pfam" id="PF25993"/>
    </source>
</evidence>
<protein>
    <recommendedName>
        <fullName evidence="2">ZFPL1-like B-box zinc-binding domain-containing protein</fullName>
    </recommendedName>
</protein>